<gene>
    <name evidence="5" type="ORF">NW112_09245</name>
</gene>
<name>A0A9Q4H5A7_9STAP</name>
<dbReference type="PROSITE" id="PS51257">
    <property type="entry name" value="PROKAR_LIPOPROTEIN"/>
    <property type="match status" value="1"/>
</dbReference>
<feature type="signal peptide" evidence="3">
    <location>
        <begin position="1"/>
        <end position="16"/>
    </location>
</feature>
<evidence type="ECO:0000313" key="5">
    <source>
        <dbReference type="EMBL" id="MCY1595421.1"/>
    </source>
</evidence>
<proteinExistence type="predicted"/>
<feature type="compositionally biased region" description="Polar residues" evidence="2">
    <location>
        <begin position="214"/>
        <end position="233"/>
    </location>
</feature>
<reference evidence="5" key="1">
    <citation type="journal article" date="2022" name="Int. J. Mol. Sci.">
        <title>Phenotypic and genotypic virulence characterisation of Staphylococcus pettenkoferi strains isolated from human bloodstream and diabetic foot infections.</title>
        <authorList>
            <person name="Magnan C."/>
        </authorList>
    </citation>
    <scope>NUCLEOTIDE SEQUENCE</scope>
    <source>
        <strain evidence="5">NSP020P</strain>
    </source>
</reference>
<dbReference type="Pfam" id="PF16729">
    <property type="entry name" value="DUF5067"/>
    <property type="match status" value="1"/>
</dbReference>
<feature type="domain" description="DUF5067" evidence="4">
    <location>
        <begin position="25"/>
        <end position="156"/>
    </location>
</feature>
<evidence type="ECO:0000313" key="6">
    <source>
        <dbReference type="Proteomes" id="UP001081438"/>
    </source>
</evidence>
<protein>
    <submittedName>
        <fullName evidence="5">DUF5067 domain-containing protein</fullName>
    </submittedName>
</protein>
<evidence type="ECO:0000259" key="4">
    <source>
        <dbReference type="Pfam" id="PF16729"/>
    </source>
</evidence>
<dbReference type="InterPro" id="IPR029050">
    <property type="entry name" value="Immunoprotect_excell_Ig-like"/>
</dbReference>
<accession>A0A9Q4H5A7</accession>
<sequence length="307" mass="34013">MKKVLFILLSCFLVLAACSSNNSNSKKSTSVDENKVQFTNDTLVLDQAVLKIKDTFLVNDKDSDNGKKLLAYKYEVKSKDGNEQITPMNVWIASMEAVQDSENTESKLEVGPTPNTGKFEEWDKHSSDVIKKGKTAKGIITYELENDKQVTLKATKGTEGKKLGSKKIDVSKLKTVDYSAAEDILNNSDGTNENSKNNTNNKNENASEADNDNSRVNMINRDSSQTEQVHANASQSNKNQQQKGIQQSNQQSGNQQDNGYMTPAEIDQWNKTKPTTHDESQMESVSQTHSGGHPSIFGTEKPPENNR</sequence>
<feature type="compositionally biased region" description="Low complexity" evidence="2">
    <location>
        <begin position="191"/>
        <end position="208"/>
    </location>
</feature>
<dbReference type="InterPro" id="IPR031989">
    <property type="entry name" value="DUF5067"/>
</dbReference>
<feature type="chain" id="PRO_5040453146" evidence="3">
    <location>
        <begin position="17"/>
        <end position="307"/>
    </location>
</feature>
<evidence type="ECO:0000256" key="3">
    <source>
        <dbReference type="SAM" id="SignalP"/>
    </source>
</evidence>
<feature type="region of interest" description="Disordered" evidence="2">
    <location>
        <begin position="185"/>
        <end position="307"/>
    </location>
</feature>
<feature type="compositionally biased region" description="Low complexity" evidence="2">
    <location>
        <begin position="234"/>
        <end position="256"/>
    </location>
</feature>
<comment type="caution">
    <text evidence="5">The sequence shown here is derived from an EMBL/GenBank/DDBJ whole genome shotgun (WGS) entry which is preliminary data.</text>
</comment>
<feature type="region of interest" description="Disordered" evidence="2">
    <location>
        <begin position="102"/>
        <end position="121"/>
    </location>
</feature>
<dbReference type="Gene3D" id="2.60.40.1240">
    <property type="match status" value="1"/>
</dbReference>
<evidence type="ECO:0000256" key="2">
    <source>
        <dbReference type="SAM" id="MobiDB-lite"/>
    </source>
</evidence>
<dbReference type="Proteomes" id="UP001081438">
    <property type="component" value="Unassembled WGS sequence"/>
</dbReference>
<dbReference type="AlphaFoldDB" id="A0A9Q4H5A7"/>
<evidence type="ECO:0000256" key="1">
    <source>
        <dbReference type="ARBA" id="ARBA00022729"/>
    </source>
</evidence>
<organism evidence="5 6">
    <name type="scientific">Staphylococcus pettenkoferi</name>
    <dbReference type="NCBI Taxonomy" id="170573"/>
    <lineage>
        <taxon>Bacteria</taxon>
        <taxon>Bacillati</taxon>
        <taxon>Bacillota</taxon>
        <taxon>Bacilli</taxon>
        <taxon>Bacillales</taxon>
        <taxon>Staphylococcaceae</taxon>
        <taxon>Staphylococcus</taxon>
    </lineage>
</organism>
<dbReference type="RefSeq" id="WP_268218457.1">
    <property type="nucleotide sequence ID" value="NZ_JANSKX010000032.1"/>
</dbReference>
<keyword evidence="1 3" id="KW-0732">Signal</keyword>
<dbReference type="EMBL" id="JANSKX010000032">
    <property type="protein sequence ID" value="MCY1595421.1"/>
    <property type="molecule type" value="Genomic_DNA"/>
</dbReference>